<accession>A0ABR3L2S2</accession>
<protein>
    <submittedName>
        <fullName evidence="1">Gustatory receptor 23a</fullName>
    </submittedName>
</protein>
<gene>
    <name evidence="1" type="ORF">TSPI_04440</name>
</gene>
<comment type="caution">
    <text evidence="1">The sequence shown here is derived from an EMBL/GenBank/DDBJ whole genome shotgun (WGS) entry which is preliminary data.</text>
</comment>
<reference evidence="1 2" key="1">
    <citation type="submission" date="2024-07" db="EMBL/GenBank/DDBJ databases">
        <title>Enhanced genomic and transcriptomic resources for Trichinella pseudospiralis and T. spiralis underpin the discovery of pronounced molecular differences between stages and species.</title>
        <authorList>
            <person name="Pasi K.K."/>
            <person name="La Rosa G."/>
            <person name="Gomez-Morales M.A."/>
            <person name="Tosini F."/>
            <person name="Sumanam S."/>
            <person name="Young N.D."/>
            <person name="Chang B.C."/>
            <person name="Robin G.B."/>
        </authorList>
    </citation>
    <scope>NUCLEOTIDE SEQUENCE [LARGE SCALE GENOMIC DNA]</scope>
    <source>
        <strain evidence="1">ISS534</strain>
    </source>
</reference>
<evidence type="ECO:0000313" key="1">
    <source>
        <dbReference type="EMBL" id="KAL1245967.1"/>
    </source>
</evidence>
<dbReference type="Proteomes" id="UP001558632">
    <property type="component" value="Unassembled WGS sequence"/>
</dbReference>
<proteinExistence type="predicted"/>
<keyword evidence="2" id="KW-1185">Reference proteome</keyword>
<sequence length="119" mass="13809">MLKGKVRNVHLSIMMINLNNSASGAQLQFYRENIRCTWSWQKPVDKFLKLVCHRKDQKHTAGDGLFVFYRYPVYCCGSKFPLVSSCGLCNYYQLHCSTESYKQNKLHSSTYKLGIDSKL</sequence>
<organism evidence="1 2">
    <name type="scientific">Trichinella spiralis</name>
    <name type="common">Trichina worm</name>
    <dbReference type="NCBI Taxonomy" id="6334"/>
    <lineage>
        <taxon>Eukaryota</taxon>
        <taxon>Metazoa</taxon>
        <taxon>Ecdysozoa</taxon>
        <taxon>Nematoda</taxon>
        <taxon>Enoplea</taxon>
        <taxon>Dorylaimia</taxon>
        <taxon>Trichinellida</taxon>
        <taxon>Trichinellidae</taxon>
        <taxon>Trichinella</taxon>
    </lineage>
</organism>
<keyword evidence="1" id="KW-0675">Receptor</keyword>
<name>A0ABR3L2S2_TRISP</name>
<dbReference type="EMBL" id="JBEUSY010000043">
    <property type="protein sequence ID" value="KAL1245967.1"/>
    <property type="molecule type" value="Genomic_DNA"/>
</dbReference>
<evidence type="ECO:0000313" key="2">
    <source>
        <dbReference type="Proteomes" id="UP001558632"/>
    </source>
</evidence>